<dbReference type="InterPro" id="IPR010031">
    <property type="entry name" value="FAD_lactone_oxidase-like"/>
</dbReference>
<reference evidence="4" key="1">
    <citation type="journal article" date="2019" name="Int. J. Syst. Evol. Microbiol.">
        <title>The Global Catalogue of Microorganisms (GCM) 10K type strain sequencing project: providing services to taxonomists for standard genome sequencing and annotation.</title>
        <authorList>
            <consortium name="The Broad Institute Genomics Platform"/>
            <consortium name="The Broad Institute Genome Sequencing Center for Infectious Disease"/>
            <person name="Wu L."/>
            <person name="Ma J."/>
        </authorList>
    </citation>
    <scope>NUCLEOTIDE SEQUENCE [LARGE SCALE GENOMIC DNA]</scope>
    <source>
        <strain evidence="4">2902at01</strain>
    </source>
</reference>
<dbReference type="SUPFAM" id="SSF56176">
    <property type="entry name" value="FAD-binding/transporter-associated domain-like"/>
    <property type="match status" value="1"/>
</dbReference>
<dbReference type="InterPro" id="IPR007173">
    <property type="entry name" value="ALO_C"/>
</dbReference>
<dbReference type="Proteomes" id="UP001595868">
    <property type="component" value="Unassembled WGS sequence"/>
</dbReference>
<evidence type="ECO:0000256" key="1">
    <source>
        <dbReference type="ARBA" id="ARBA00023002"/>
    </source>
</evidence>
<keyword evidence="1" id="KW-0560">Oxidoreductase</keyword>
<organism evidence="3 4">
    <name type="scientific">Micromonospora zhanjiangensis</name>
    <dbReference type="NCBI Taxonomy" id="1522057"/>
    <lineage>
        <taxon>Bacteria</taxon>
        <taxon>Bacillati</taxon>
        <taxon>Actinomycetota</taxon>
        <taxon>Actinomycetes</taxon>
        <taxon>Micromonosporales</taxon>
        <taxon>Micromonosporaceae</taxon>
        <taxon>Micromonospora</taxon>
    </lineage>
</organism>
<keyword evidence="4" id="KW-1185">Reference proteome</keyword>
<dbReference type="Gene3D" id="3.30.43.10">
    <property type="entry name" value="Uridine Diphospho-n-acetylenolpyruvylglucosamine Reductase, domain 2"/>
    <property type="match status" value="1"/>
</dbReference>
<dbReference type="Gene3D" id="3.30.70.2520">
    <property type="match status" value="1"/>
</dbReference>
<dbReference type="Pfam" id="PF04030">
    <property type="entry name" value="ALO"/>
    <property type="match status" value="1"/>
</dbReference>
<comment type="caution">
    <text evidence="3">The sequence shown here is derived from an EMBL/GenBank/DDBJ whole genome shotgun (WGS) entry which is preliminary data.</text>
</comment>
<name>A0ABV8KI60_9ACTN</name>
<evidence type="ECO:0000313" key="3">
    <source>
        <dbReference type="EMBL" id="MFC4105738.1"/>
    </source>
</evidence>
<dbReference type="Gene3D" id="1.10.45.10">
    <property type="entry name" value="Vanillyl-alcohol Oxidase, Chain A, domain 4"/>
    <property type="match status" value="1"/>
</dbReference>
<dbReference type="InterPro" id="IPR016169">
    <property type="entry name" value="FAD-bd_PCMH_sub2"/>
</dbReference>
<dbReference type="InterPro" id="IPR016171">
    <property type="entry name" value="Vanillyl_alc_oxidase_C-sub2"/>
</dbReference>
<dbReference type="Gene3D" id="3.30.70.2530">
    <property type="match status" value="1"/>
</dbReference>
<dbReference type="InterPro" id="IPR016167">
    <property type="entry name" value="FAD-bd_PCMH_sub1"/>
</dbReference>
<accession>A0ABV8KI60</accession>
<protein>
    <submittedName>
        <fullName evidence="3">FAD-binding protein</fullName>
    </submittedName>
</protein>
<dbReference type="RefSeq" id="WP_377542943.1">
    <property type="nucleotide sequence ID" value="NZ_JBHSBN010000003.1"/>
</dbReference>
<dbReference type="PANTHER" id="PTHR43762:SF1">
    <property type="entry name" value="D-ARABINONO-1,4-LACTONE OXIDASE"/>
    <property type="match status" value="1"/>
</dbReference>
<dbReference type="EMBL" id="JBHSBN010000003">
    <property type="protein sequence ID" value="MFC4105738.1"/>
    <property type="molecule type" value="Genomic_DNA"/>
</dbReference>
<gene>
    <name evidence="3" type="ORF">ACFOX0_07300</name>
</gene>
<dbReference type="PIRSF" id="PIRSF000136">
    <property type="entry name" value="LGO_GLO"/>
    <property type="match status" value="1"/>
</dbReference>
<feature type="domain" description="FAD-binding PCMH-type" evidence="2">
    <location>
        <begin position="12"/>
        <end position="176"/>
    </location>
</feature>
<dbReference type="Gene3D" id="3.30.465.10">
    <property type="match status" value="1"/>
</dbReference>
<dbReference type="InterPro" id="IPR036318">
    <property type="entry name" value="FAD-bd_PCMH-like_sf"/>
</dbReference>
<dbReference type="Pfam" id="PF01565">
    <property type="entry name" value="FAD_binding_4"/>
    <property type="match status" value="1"/>
</dbReference>
<evidence type="ECO:0000313" key="4">
    <source>
        <dbReference type="Proteomes" id="UP001595868"/>
    </source>
</evidence>
<dbReference type="InterPro" id="IPR006094">
    <property type="entry name" value="Oxid_FAD_bind_N"/>
</dbReference>
<proteinExistence type="predicted"/>
<evidence type="ECO:0000259" key="2">
    <source>
        <dbReference type="PROSITE" id="PS51387"/>
    </source>
</evidence>
<dbReference type="PROSITE" id="PS51387">
    <property type="entry name" value="FAD_PCMH"/>
    <property type="match status" value="1"/>
</dbReference>
<dbReference type="InterPro" id="IPR016166">
    <property type="entry name" value="FAD-bd_PCMH"/>
</dbReference>
<sequence length="419" mass="44689">MTDAITNWAGNVTFGGRRLARPASVDELAELVAGSDRVRALGSGHSFNRLADTGGDLVTVAGLPPTVRIDPAGRRVRVAAGVRYGELAVRLHEAGFALANLASLPHISVAGACATATHGSGVGNGNLSTAVSAMELVTADGSVVTVDRTTDGFAGTVVGLGCFGVVTELTLDIEPTYQVAQHVYDDLPLTALATDWPALCAAAYSVSLFTDWSGPRFNQVWLKRRVDRDPPVPGPRWLGAVAADGPRHPVPGMPAGNCTEQGGAPGPWHARLPHFKLEFTPSSGAELQSEWFVPRDRLVEAVRALAGMADRIAPVLQVSEIRTIAADELWLSPCHRRDSAALHFTWQPDAVAVAPVLAAIEERLAPLGARPHWGKLFDLDPWAEPERADRLAAFRDLTHRYDPSGKFRNDLVDGWLAGD</sequence>
<dbReference type="PANTHER" id="PTHR43762">
    <property type="entry name" value="L-GULONOLACTONE OXIDASE"/>
    <property type="match status" value="1"/>
</dbReference>